<evidence type="ECO:0000256" key="2">
    <source>
        <dbReference type="ARBA" id="ARBA00001974"/>
    </source>
</evidence>
<name>A0ABU1DDB1_9HYPH</name>
<dbReference type="Pfam" id="PF03441">
    <property type="entry name" value="FAD_binding_7"/>
    <property type="match status" value="1"/>
</dbReference>
<evidence type="ECO:0000256" key="7">
    <source>
        <dbReference type="SAM" id="MobiDB-lite"/>
    </source>
</evidence>
<dbReference type="Gene3D" id="1.25.40.80">
    <property type="match status" value="1"/>
</dbReference>
<dbReference type="InterPro" id="IPR036134">
    <property type="entry name" value="Crypto/Photolyase_FAD-like_sf"/>
</dbReference>
<dbReference type="PROSITE" id="PS51645">
    <property type="entry name" value="PHR_CRY_ALPHA_BETA"/>
    <property type="match status" value="1"/>
</dbReference>
<dbReference type="InterPro" id="IPR005101">
    <property type="entry name" value="Cryptochr/Photolyase_FAD-bd"/>
</dbReference>
<protein>
    <submittedName>
        <fullName evidence="9">Deoxyribodipyrimidine photo-lyase</fullName>
    </submittedName>
</protein>
<dbReference type="PANTHER" id="PTHR11455:SF9">
    <property type="entry name" value="CRYPTOCHROME CIRCADIAN CLOCK 5 ISOFORM X1"/>
    <property type="match status" value="1"/>
</dbReference>
<comment type="caution">
    <text evidence="9">The sequence shown here is derived from an EMBL/GenBank/DDBJ whole genome shotgun (WGS) entry which is preliminary data.</text>
</comment>
<comment type="cofactor">
    <cofactor evidence="2">
        <name>FAD</name>
        <dbReference type="ChEBI" id="CHEBI:57692"/>
    </cofactor>
</comment>
<evidence type="ECO:0000256" key="5">
    <source>
        <dbReference type="ARBA" id="ARBA00022991"/>
    </source>
</evidence>
<reference evidence="9" key="1">
    <citation type="submission" date="2020-10" db="EMBL/GenBank/DDBJ databases">
        <authorList>
            <person name="Abbas A."/>
            <person name="Razzaq R."/>
            <person name="Waqas M."/>
            <person name="Abbas N."/>
            <person name="Nielsen T.K."/>
            <person name="Hansen L.H."/>
            <person name="Hussain S."/>
            <person name="Shahid M."/>
        </authorList>
    </citation>
    <scope>NUCLEOTIDE SEQUENCE</scope>
    <source>
        <strain evidence="9">S14</strain>
    </source>
</reference>
<feature type="domain" description="Photolyase/cryptochrome alpha/beta" evidence="8">
    <location>
        <begin position="9"/>
        <end position="138"/>
    </location>
</feature>
<dbReference type="PROSITE" id="PS00691">
    <property type="entry name" value="DNA_PHOTOLYASES_1_2"/>
    <property type="match status" value="1"/>
</dbReference>
<keyword evidence="4 6" id="KW-0274">FAD</keyword>
<gene>
    <name evidence="9" type="ORF">IHQ68_05680</name>
</gene>
<evidence type="ECO:0000256" key="1">
    <source>
        <dbReference type="ARBA" id="ARBA00001932"/>
    </source>
</evidence>
<dbReference type="SUPFAM" id="SSF52425">
    <property type="entry name" value="Cryptochrome/photolyase, N-terminal domain"/>
    <property type="match status" value="1"/>
</dbReference>
<dbReference type="InterPro" id="IPR036155">
    <property type="entry name" value="Crypto/Photolyase_N_sf"/>
</dbReference>
<dbReference type="InterPro" id="IPR002081">
    <property type="entry name" value="Cryptochrome/DNA_photolyase_1"/>
</dbReference>
<keyword evidence="5 6" id="KW-0157">Chromophore</keyword>
<evidence type="ECO:0000256" key="6">
    <source>
        <dbReference type="RuleBase" id="RU004182"/>
    </source>
</evidence>
<feature type="region of interest" description="Disordered" evidence="7">
    <location>
        <begin position="165"/>
        <end position="210"/>
    </location>
</feature>
<accession>A0ABU1DDB1</accession>
<dbReference type="Proteomes" id="UP001181622">
    <property type="component" value="Unassembled WGS sequence"/>
</dbReference>
<sequence>MPSSPAPSSGALLWFREDLRLADNPALDSAVKSGRPVTAIYVLDEQTEGLRAMGGAARWWLAQSLRALASDCAAMGLPFSVRRGRSDHLVRDALRETGAEAVFWNRRYAAREIEIDAALKEELQGDRFSVQSSNCRLLHEPWEVKSKWGDPFKVFSPYWRAAQARGEPRAPIPRPSKGQIEPGRAIDGESLDSLGLEPTRPDWAGGLRDAWTPGEAGAKARLKAFVEDDLRGYASARDRPDLPSTSRMSPHLRFGEVSPHQLWHAVERAAAEGPATARDVEKFRTELGWREFSHHLLFQFPELASRNFQKRFDDFPWEKPKPSHLMAWRKGLTGFPIVDAGMRQLWRTGWMHNRVRMICASFLIKDLMIDWREGEAWFWDTLVDADPANNAASWQWVAGSGADAAPYFRVFNPSLQGVRFDPDGGYVRAFVPELENMPARYIHAPWEAPPESLSESGVELGKTYPLPIVDHGAARDRALKAFDRMKAESA</sequence>
<keyword evidence="3 6" id="KW-0285">Flavoprotein</keyword>
<dbReference type="RefSeq" id="WP_309389691.1">
    <property type="nucleotide sequence ID" value="NZ_JADBEO010000009.1"/>
</dbReference>
<evidence type="ECO:0000259" key="8">
    <source>
        <dbReference type="PROSITE" id="PS51645"/>
    </source>
</evidence>
<evidence type="ECO:0000256" key="4">
    <source>
        <dbReference type="ARBA" id="ARBA00022827"/>
    </source>
</evidence>
<dbReference type="PROSITE" id="PS00394">
    <property type="entry name" value="DNA_PHOTOLYASES_1_1"/>
    <property type="match status" value="1"/>
</dbReference>
<evidence type="ECO:0000313" key="9">
    <source>
        <dbReference type="EMBL" id="MDR4306105.1"/>
    </source>
</evidence>
<dbReference type="Gene3D" id="3.40.50.620">
    <property type="entry name" value="HUPs"/>
    <property type="match status" value="1"/>
</dbReference>
<dbReference type="PRINTS" id="PR00147">
    <property type="entry name" value="DNAPHOTLYASE"/>
</dbReference>
<dbReference type="Pfam" id="PF00875">
    <property type="entry name" value="DNA_photolyase"/>
    <property type="match status" value="1"/>
</dbReference>
<dbReference type="EMBL" id="JADBEO010000009">
    <property type="protein sequence ID" value="MDR4306105.1"/>
    <property type="molecule type" value="Genomic_DNA"/>
</dbReference>
<comment type="similarity">
    <text evidence="6">Belongs to the DNA photolyase family.</text>
</comment>
<proteinExistence type="inferred from homology"/>
<evidence type="ECO:0000313" key="10">
    <source>
        <dbReference type="Proteomes" id="UP001181622"/>
    </source>
</evidence>
<comment type="cofactor">
    <cofactor evidence="1">
        <name>(6R)-5,10-methylene-5,6,7,8-tetrahydrofolate</name>
        <dbReference type="ChEBI" id="CHEBI:15636"/>
    </cofactor>
</comment>
<dbReference type="InterPro" id="IPR014729">
    <property type="entry name" value="Rossmann-like_a/b/a_fold"/>
</dbReference>
<dbReference type="PANTHER" id="PTHR11455">
    <property type="entry name" value="CRYPTOCHROME"/>
    <property type="match status" value="1"/>
</dbReference>
<organism evidence="9 10">
    <name type="scientific">Chelatococcus sambhunathii</name>
    <dbReference type="NCBI Taxonomy" id="363953"/>
    <lineage>
        <taxon>Bacteria</taxon>
        <taxon>Pseudomonadati</taxon>
        <taxon>Pseudomonadota</taxon>
        <taxon>Alphaproteobacteria</taxon>
        <taxon>Hyphomicrobiales</taxon>
        <taxon>Chelatococcaceae</taxon>
        <taxon>Chelatococcus</taxon>
    </lineage>
</organism>
<dbReference type="SUPFAM" id="SSF48173">
    <property type="entry name" value="Cryptochrome/photolyase FAD-binding domain"/>
    <property type="match status" value="1"/>
</dbReference>
<dbReference type="InterPro" id="IPR006050">
    <property type="entry name" value="DNA_photolyase_N"/>
</dbReference>
<dbReference type="Gene3D" id="1.10.579.10">
    <property type="entry name" value="DNA Cyclobutane Dipyrimidine Photolyase, subunit A, domain 3"/>
    <property type="match status" value="1"/>
</dbReference>
<keyword evidence="10" id="KW-1185">Reference proteome</keyword>
<evidence type="ECO:0000256" key="3">
    <source>
        <dbReference type="ARBA" id="ARBA00022630"/>
    </source>
</evidence>
<dbReference type="InterPro" id="IPR018394">
    <property type="entry name" value="DNA_photolyase_1_CS_C"/>
</dbReference>